<dbReference type="InterPro" id="IPR000634">
    <property type="entry name" value="Ser/Thr_deHydtase_PyrdxlP-BS"/>
</dbReference>
<sequence length="324" mass="33597">MEPLPLQFADILRAYDRVAPVVHRTRFATSRHLDELTGLRVFLKCENEQRTGSFKIRGAYNRLAQLSASERARGVVAASSGNHAQGVALAARLLGVRATIFMPDDAPAAKLDAARAYGASVELYDRRSALPADLVAHYTAETGAVPVPAFDDVAVMAGQGTLALELLAETGPLEAVVAPLGGGGLLSGIATVVRTLIPSANVFGVEPADGDDWVQSLAAGRPVLIDPPSTIADGARTRQPGELTFAVVSKLVSGVVTATDDEIRSAVRFLALRAKMVVEPTGALGVAALMAGRLAIPRGSRVGVVISGGNVDPRALGALLAGSR</sequence>
<dbReference type="GO" id="GO:0018114">
    <property type="term" value="F:threonine racemase activity"/>
    <property type="evidence" value="ECO:0007669"/>
    <property type="project" value="TreeGrafter"/>
</dbReference>
<comment type="similarity">
    <text evidence="6">Belongs to the serine/threonine dehydratase family.</text>
</comment>
<dbReference type="GO" id="GO:0030170">
    <property type="term" value="F:pyridoxal phosphate binding"/>
    <property type="evidence" value="ECO:0007669"/>
    <property type="project" value="InterPro"/>
</dbReference>
<dbReference type="PANTHER" id="PTHR43050">
    <property type="entry name" value="SERINE / THREONINE RACEMASE FAMILY MEMBER"/>
    <property type="match status" value="1"/>
</dbReference>
<dbReference type="FunFam" id="3.40.50.1100:FF:000007">
    <property type="entry name" value="L-threonine dehydratase catabolic TdcB"/>
    <property type="match status" value="1"/>
</dbReference>
<keyword evidence="10" id="KW-0456">Lyase</keyword>
<keyword evidence="15" id="KW-1185">Reference proteome</keyword>
<dbReference type="GO" id="GO:0030378">
    <property type="term" value="F:serine racemase activity"/>
    <property type="evidence" value="ECO:0007669"/>
    <property type="project" value="TreeGrafter"/>
</dbReference>
<organism evidence="14 15">
    <name type="scientific">Tepidiforma thermophila (strain KCTC 52669 / CGMCC 1.13589 / G233)</name>
    <dbReference type="NCBI Taxonomy" id="2761530"/>
    <lineage>
        <taxon>Bacteria</taxon>
        <taxon>Bacillati</taxon>
        <taxon>Chloroflexota</taxon>
        <taxon>Tepidiformia</taxon>
        <taxon>Tepidiformales</taxon>
        <taxon>Tepidiformaceae</taxon>
        <taxon>Tepidiforma</taxon>
    </lineage>
</organism>
<dbReference type="InterPro" id="IPR036052">
    <property type="entry name" value="TrpB-like_PALP_sf"/>
</dbReference>
<dbReference type="GO" id="GO:0000287">
    <property type="term" value="F:magnesium ion binding"/>
    <property type="evidence" value="ECO:0007669"/>
    <property type="project" value="TreeGrafter"/>
</dbReference>
<dbReference type="GO" id="GO:0005524">
    <property type="term" value="F:ATP binding"/>
    <property type="evidence" value="ECO:0007669"/>
    <property type="project" value="TreeGrafter"/>
</dbReference>
<feature type="domain" description="Tryptophan synthase beta chain-like PALP" evidence="13">
    <location>
        <begin position="20"/>
        <end position="308"/>
    </location>
</feature>
<dbReference type="Proteomes" id="UP000223071">
    <property type="component" value="Unassembled WGS sequence"/>
</dbReference>
<evidence type="ECO:0000256" key="6">
    <source>
        <dbReference type="ARBA" id="ARBA00010869"/>
    </source>
</evidence>
<keyword evidence="9" id="KW-0663">Pyridoxal phosphate</keyword>
<evidence type="ECO:0000256" key="9">
    <source>
        <dbReference type="ARBA" id="ARBA00022898"/>
    </source>
</evidence>
<evidence type="ECO:0000256" key="5">
    <source>
        <dbReference type="ARBA" id="ARBA00001946"/>
    </source>
</evidence>
<evidence type="ECO:0000256" key="1">
    <source>
        <dbReference type="ARBA" id="ARBA00001274"/>
    </source>
</evidence>
<evidence type="ECO:0000256" key="7">
    <source>
        <dbReference type="ARBA" id="ARBA00012096"/>
    </source>
</evidence>
<reference evidence="14 15" key="1">
    <citation type="submission" date="2017-09" db="EMBL/GenBank/DDBJ databases">
        <title>Sequencing the genomes of two abundant thermophiles in Great Basin hot springs: Thermocrinis jamiesonii and novel Chloroflexi Thermoflexus hugenholtzii.</title>
        <authorList>
            <person name="Hedlund B."/>
        </authorList>
    </citation>
    <scope>NUCLEOTIDE SEQUENCE [LARGE SCALE GENOMIC DNA]</scope>
    <source>
        <strain evidence="14 15">G233</strain>
    </source>
</reference>
<evidence type="ECO:0000313" key="14">
    <source>
        <dbReference type="EMBL" id="PFG74464.1"/>
    </source>
</evidence>
<comment type="cofactor">
    <cofactor evidence="5">
        <name>Mg(2+)</name>
        <dbReference type="ChEBI" id="CHEBI:18420"/>
    </cofactor>
</comment>
<evidence type="ECO:0000259" key="13">
    <source>
        <dbReference type="Pfam" id="PF00291"/>
    </source>
</evidence>
<name>A0A2A9HEN7_TEPT2</name>
<evidence type="ECO:0000256" key="3">
    <source>
        <dbReference type="ARBA" id="ARBA00001933"/>
    </source>
</evidence>
<dbReference type="Gene3D" id="3.40.50.1100">
    <property type="match status" value="2"/>
</dbReference>
<dbReference type="CDD" id="cd01562">
    <property type="entry name" value="Thr-dehyd"/>
    <property type="match status" value="1"/>
</dbReference>
<proteinExistence type="inferred from homology"/>
<comment type="cofactor">
    <cofactor evidence="2">
        <name>Ca(2+)</name>
        <dbReference type="ChEBI" id="CHEBI:29108"/>
    </cofactor>
</comment>
<comment type="cofactor">
    <cofactor evidence="4">
        <name>Mn(2+)</name>
        <dbReference type="ChEBI" id="CHEBI:29035"/>
    </cofactor>
</comment>
<accession>A0A2A9HEN7</accession>
<dbReference type="InterPro" id="IPR001926">
    <property type="entry name" value="TrpB-like_PALP"/>
</dbReference>
<evidence type="ECO:0000256" key="2">
    <source>
        <dbReference type="ARBA" id="ARBA00001913"/>
    </source>
</evidence>
<comment type="cofactor">
    <cofactor evidence="3">
        <name>pyridoxal 5'-phosphate</name>
        <dbReference type="ChEBI" id="CHEBI:597326"/>
    </cofactor>
</comment>
<dbReference type="EC" id="4.3.1.19" evidence="7"/>
<gene>
    <name evidence="14" type="ORF">A9A59_1695</name>
</gene>
<dbReference type="EMBL" id="PDJQ01000001">
    <property type="protein sequence ID" value="PFG74464.1"/>
    <property type="molecule type" value="Genomic_DNA"/>
</dbReference>
<dbReference type="GO" id="GO:0004794">
    <property type="term" value="F:threonine deaminase activity"/>
    <property type="evidence" value="ECO:0007669"/>
    <property type="project" value="UniProtKB-EC"/>
</dbReference>
<evidence type="ECO:0000256" key="11">
    <source>
        <dbReference type="ARBA" id="ARBA00025527"/>
    </source>
</evidence>
<dbReference type="Pfam" id="PF00291">
    <property type="entry name" value="PALP"/>
    <property type="match status" value="1"/>
</dbReference>
<evidence type="ECO:0000256" key="12">
    <source>
        <dbReference type="ARBA" id="ARBA00031427"/>
    </source>
</evidence>
<protein>
    <recommendedName>
        <fullName evidence="7">threonine ammonia-lyase</fullName>
        <ecNumber evidence="7">4.3.1.19</ecNumber>
    </recommendedName>
    <alternativeName>
        <fullName evidence="12">Threonine deaminase</fullName>
    </alternativeName>
</protein>
<dbReference type="GO" id="GO:0070179">
    <property type="term" value="P:D-serine biosynthetic process"/>
    <property type="evidence" value="ECO:0007669"/>
    <property type="project" value="TreeGrafter"/>
</dbReference>
<dbReference type="FunFam" id="3.40.50.1100:FF:000005">
    <property type="entry name" value="Threonine dehydratase catabolic"/>
    <property type="match status" value="1"/>
</dbReference>
<comment type="caution">
    <text evidence="14">The sequence shown here is derived from an EMBL/GenBank/DDBJ whole genome shotgun (WGS) entry which is preliminary data.</text>
</comment>
<dbReference type="PROSITE" id="PS00165">
    <property type="entry name" value="DEHYDRATASE_SER_THR"/>
    <property type="match status" value="1"/>
</dbReference>
<dbReference type="SUPFAM" id="SSF53686">
    <property type="entry name" value="Tryptophan synthase beta subunit-like PLP-dependent enzymes"/>
    <property type="match status" value="1"/>
</dbReference>
<comment type="catalytic activity">
    <reaction evidence="1">
        <text>L-threonine = 2-oxobutanoate + NH4(+)</text>
        <dbReference type="Rhea" id="RHEA:22108"/>
        <dbReference type="ChEBI" id="CHEBI:16763"/>
        <dbReference type="ChEBI" id="CHEBI:28938"/>
        <dbReference type="ChEBI" id="CHEBI:57926"/>
        <dbReference type="EC" id="4.3.1.19"/>
    </reaction>
</comment>
<evidence type="ECO:0000256" key="10">
    <source>
        <dbReference type="ARBA" id="ARBA00023239"/>
    </source>
</evidence>
<evidence type="ECO:0000256" key="4">
    <source>
        <dbReference type="ARBA" id="ARBA00001936"/>
    </source>
</evidence>
<dbReference type="RefSeq" id="WP_278286846.1">
    <property type="nucleotide sequence ID" value="NZ_PDJQ01000001.1"/>
</dbReference>
<dbReference type="PANTHER" id="PTHR43050:SF1">
    <property type="entry name" value="SERINE RACEMASE"/>
    <property type="match status" value="1"/>
</dbReference>
<evidence type="ECO:0000256" key="8">
    <source>
        <dbReference type="ARBA" id="ARBA00022842"/>
    </source>
</evidence>
<evidence type="ECO:0000313" key="15">
    <source>
        <dbReference type="Proteomes" id="UP000223071"/>
    </source>
</evidence>
<dbReference type="GO" id="GO:0003941">
    <property type="term" value="F:L-serine ammonia-lyase activity"/>
    <property type="evidence" value="ECO:0007669"/>
    <property type="project" value="TreeGrafter"/>
</dbReference>
<keyword evidence="8" id="KW-0460">Magnesium</keyword>
<comment type="function">
    <text evidence="11">Catalyzes the anaerobic formation of alpha-ketobutyrate and ammonia from threonine in a two-step reaction. The first step involved a dehydration of threonine and a production of enamine intermediates (aminocrotonate), which tautomerizes to its imine form (iminobutyrate). Both intermediates are unstable and short-lived. The second step is the nonenzymatic hydrolysis of the enamine/imine intermediates to form 2-ketobutyrate and free ammonia. In the low water environment of the cell, the second step is accelerated by RidA.</text>
</comment>
<dbReference type="AlphaFoldDB" id="A0A2A9HEN7"/>